<dbReference type="EMBL" id="BMED01000002">
    <property type="protein sequence ID" value="GGC79536.1"/>
    <property type="molecule type" value="Genomic_DNA"/>
</dbReference>
<proteinExistence type="predicted"/>
<keyword evidence="5 6" id="KW-0472">Membrane</keyword>
<dbReference type="Proteomes" id="UP000637423">
    <property type="component" value="Unassembled WGS sequence"/>
</dbReference>
<comment type="caution">
    <text evidence="7">The sequence shown here is derived from an EMBL/GenBank/DDBJ whole genome shotgun (WGS) entry which is preliminary data.</text>
</comment>
<dbReference type="PANTHER" id="PTHR33931:SF2">
    <property type="entry name" value="HOLIN-LIKE PROTEIN CIDA"/>
    <property type="match status" value="1"/>
</dbReference>
<keyword evidence="2" id="KW-1003">Cell membrane</keyword>
<sequence length="110" mass="11905">MIQTFTILLIFQSLGEGLAHLFGLPVPGPVIGMLLLFCFLIFKKDLAQKLAPTVQEFLKHLSLLFVPAGVGIMVLGPQVLAEWLPLAVALLVSTAVSIVVTALAVRWLQK</sequence>
<evidence type="ECO:0000256" key="4">
    <source>
        <dbReference type="ARBA" id="ARBA00022989"/>
    </source>
</evidence>
<evidence type="ECO:0000256" key="5">
    <source>
        <dbReference type="ARBA" id="ARBA00023136"/>
    </source>
</evidence>
<evidence type="ECO:0000313" key="7">
    <source>
        <dbReference type="EMBL" id="GGC79536.1"/>
    </source>
</evidence>
<dbReference type="InterPro" id="IPR005538">
    <property type="entry name" value="LrgA/CidA"/>
</dbReference>
<organism evidence="7 8">
    <name type="scientific">Undibacterium terreum</name>
    <dbReference type="NCBI Taxonomy" id="1224302"/>
    <lineage>
        <taxon>Bacteria</taxon>
        <taxon>Pseudomonadati</taxon>
        <taxon>Pseudomonadota</taxon>
        <taxon>Betaproteobacteria</taxon>
        <taxon>Burkholderiales</taxon>
        <taxon>Oxalobacteraceae</taxon>
        <taxon>Undibacterium</taxon>
    </lineage>
</organism>
<keyword evidence="8" id="KW-1185">Reference proteome</keyword>
<reference evidence="7" key="2">
    <citation type="submission" date="2020-09" db="EMBL/GenBank/DDBJ databases">
        <authorList>
            <person name="Sun Q."/>
            <person name="Zhou Y."/>
        </authorList>
    </citation>
    <scope>NUCLEOTIDE SEQUENCE</scope>
    <source>
        <strain evidence="7">CGMCC 1.10998</strain>
    </source>
</reference>
<evidence type="ECO:0000256" key="1">
    <source>
        <dbReference type="ARBA" id="ARBA00004651"/>
    </source>
</evidence>
<dbReference type="AlphaFoldDB" id="A0A916XJZ0"/>
<name>A0A916XJZ0_9BURK</name>
<feature type="transmembrane region" description="Helical" evidence="6">
    <location>
        <begin position="86"/>
        <end position="108"/>
    </location>
</feature>
<evidence type="ECO:0000313" key="8">
    <source>
        <dbReference type="Proteomes" id="UP000637423"/>
    </source>
</evidence>
<feature type="transmembrane region" description="Helical" evidence="6">
    <location>
        <begin position="63"/>
        <end position="80"/>
    </location>
</feature>
<accession>A0A916XJZ0</accession>
<keyword evidence="4 6" id="KW-1133">Transmembrane helix</keyword>
<protein>
    <submittedName>
        <fullName evidence="7">Murein hydrolase transporter LrgA</fullName>
    </submittedName>
</protein>
<evidence type="ECO:0000256" key="6">
    <source>
        <dbReference type="SAM" id="Phobius"/>
    </source>
</evidence>
<reference evidence="7" key="1">
    <citation type="journal article" date="2014" name="Int. J. Syst. Evol. Microbiol.">
        <title>Complete genome sequence of Corynebacterium casei LMG S-19264T (=DSM 44701T), isolated from a smear-ripened cheese.</title>
        <authorList>
            <consortium name="US DOE Joint Genome Institute (JGI-PGF)"/>
            <person name="Walter F."/>
            <person name="Albersmeier A."/>
            <person name="Kalinowski J."/>
            <person name="Ruckert C."/>
        </authorList>
    </citation>
    <scope>NUCLEOTIDE SEQUENCE</scope>
    <source>
        <strain evidence="7">CGMCC 1.10998</strain>
    </source>
</reference>
<keyword evidence="3 6" id="KW-0812">Transmembrane</keyword>
<dbReference type="GO" id="GO:0016787">
    <property type="term" value="F:hydrolase activity"/>
    <property type="evidence" value="ECO:0007669"/>
    <property type="project" value="UniProtKB-KW"/>
</dbReference>
<keyword evidence="7" id="KW-0378">Hydrolase</keyword>
<gene>
    <name evidence="7" type="ORF">GCM10011396_28510</name>
</gene>
<dbReference type="PANTHER" id="PTHR33931">
    <property type="entry name" value="HOLIN-LIKE PROTEIN CIDA-RELATED"/>
    <property type="match status" value="1"/>
</dbReference>
<evidence type="ECO:0000256" key="3">
    <source>
        <dbReference type="ARBA" id="ARBA00022692"/>
    </source>
</evidence>
<comment type="subcellular location">
    <subcellularLocation>
        <location evidence="1">Cell membrane</location>
        <topology evidence="1">Multi-pass membrane protein</topology>
    </subcellularLocation>
</comment>
<dbReference type="RefSeq" id="WP_188566672.1">
    <property type="nucleotide sequence ID" value="NZ_BMED01000002.1"/>
</dbReference>
<evidence type="ECO:0000256" key="2">
    <source>
        <dbReference type="ARBA" id="ARBA00022475"/>
    </source>
</evidence>
<dbReference type="GO" id="GO:0005886">
    <property type="term" value="C:plasma membrane"/>
    <property type="evidence" value="ECO:0007669"/>
    <property type="project" value="UniProtKB-SubCell"/>
</dbReference>
<dbReference type="Pfam" id="PF03788">
    <property type="entry name" value="LrgA"/>
    <property type="match status" value="1"/>
</dbReference>
<feature type="transmembrane region" description="Helical" evidence="6">
    <location>
        <begin position="25"/>
        <end position="42"/>
    </location>
</feature>